<dbReference type="Gene3D" id="3.30.40.10">
    <property type="entry name" value="Zinc/RING finger domain, C3HC4 (zinc finger)"/>
    <property type="match status" value="1"/>
</dbReference>
<dbReference type="GO" id="GO:0006513">
    <property type="term" value="P:protein monoubiquitination"/>
    <property type="evidence" value="ECO:0007669"/>
    <property type="project" value="TreeGrafter"/>
</dbReference>
<dbReference type="InterPro" id="IPR044037">
    <property type="entry name" value="FANCL_d3"/>
</dbReference>
<dbReference type="InterPro" id="IPR026850">
    <property type="entry name" value="FANCL_C"/>
</dbReference>
<evidence type="ECO:0000313" key="4">
    <source>
        <dbReference type="Proteomes" id="UP001152320"/>
    </source>
</evidence>
<dbReference type="Pfam" id="PF11793">
    <property type="entry name" value="FANCL_C"/>
    <property type="match status" value="1"/>
</dbReference>
<feature type="domain" description="FANCL C-terminal" evidence="1">
    <location>
        <begin position="69"/>
        <end position="137"/>
    </location>
</feature>
<dbReference type="PANTHER" id="PTHR13206:SF0">
    <property type="entry name" value="E3 UBIQUITIN-PROTEIN LIGASE FANCL"/>
    <property type="match status" value="1"/>
</dbReference>
<dbReference type="EMBL" id="JAIZAY010000003">
    <property type="protein sequence ID" value="KAJ8044377.1"/>
    <property type="molecule type" value="Genomic_DNA"/>
</dbReference>
<dbReference type="AlphaFoldDB" id="A0A9Q1CFP5"/>
<dbReference type="Gene3D" id="3.10.110.20">
    <property type="entry name" value="RWD domain-like"/>
    <property type="match status" value="1"/>
</dbReference>
<sequence length="140" mass="15763">MTLNPSHPRSYPDCRFLGASHVVTPLKEKLQTGILSWDETSTVLANMQKILDLKFPEPSSQSRQEFSEECGICYTYRLESGIPDAVCENNQCSKPFHQSCLYEWLRSLPTGNHMMSKPGFNKASGDCPYCGKLITVQKPD</sequence>
<comment type="caution">
    <text evidence="3">The sequence shown here is derived from an EMBL/GenBank/DDBJ whole genome shotgun (WGS) entry which is preliminary data.</text>
</comment>
<feature type="domain" description="FANCL UBC-like" evidence="2">
    <location>
        <begin position="2"/>
        <end position="58"/>
    </location>
</feature>
<gene>
    <name evidence="3" type="ORF">HOLleu_07109</name>
</gene>
<dbReference type="SUPFAM" id="SSF57850">
    <property type="entry name" value="RING/U-box"/>
    <property type="match status" value="1"/>
</dbReference>
<organism evidence="3 4">
    <name type="scientific">Holothuria leucospilota</name>
    <name type="common">Black long sea cucumber</name>
    <name type="synonym">Mertensiothuria leucospilota</name>
    <dbReference type="NCBI Taxonomy" id="206669"/>
    <lineage>
        <taxon>Eukaryota</taxon>
        <taxon>Metazoa</taxon>
        <taxon>Echinodermata</taxon>
        <taxon>Eleutherozoa</taxon>
        <taxon>Echinozoa</taxon>
        <taxon>Holothuroidea</taxon>
        <taxon>Aspidochirotacea</taxon>
        <taxon>Aspidochirotida</taxon>
        <taxon>Holothuriidae</taxon>
        <taxon>Holothuria</taxon>
    </lineage>
</organism>
<keyword evidence="4" id="KW-1185">Reference proteome</keyword>
<name>A0A9Q1CFP5_HOLLE</name>
<dbReference type="GO" id="GO:0061630">
    <property type="term" value="F:ubiquitin protein ligase activity"/>
    <property type="evidence" value="ECO:0007669"/>
    <property type="project" value="TreeGrafter"/>
</dbReference>
<evidence type="ECO:0000259" key="1">
    <source>
        <dbReference type="Pfam" id="PF11793"/>
    </source>
</evidence>
<proteinExistence type="predicted"/>
<reference evidence="3" key="1">
    <citation type="submission" date="2021-10" db="EMBL/GenBank/DDBJ databases">
        <title>Tropical sea cucumber genome reveals ecological adaptation and Cuvierian tubules defense mechanism.</title>
        <authorList>
            <person name="Chen T."/>
        </authorList>
    </citation>
    <scope>NUCLEOTIDE SEQUENCE</scope>
    <source>
        <strain evidence="3">Nanhai2018</strain>
        <tissue evidence="3">Muscle</tissue>
    </source>
</reference>
<dbReference type="InterPro" id="IPR013083">
    <property type="entry name" value="Znf_RING/FYVE/PHD"/>
</dbReference>
<dbReference type="InterPro" id="IPR026848">
    <property type="entry name" value="Fancl"/>
</dbReference>
<dbReference type="InterPro" id="IPR043003">
    <property type="entry name" value="FANCL_d3_sf"/>
</dbReference>
<dbReference type="OrthoDB" id="10263265at2759"/>
<protein>
    <submittedName>
        <fullName evidence="3">E3 ubiquitin-protein ligase FANCL</fullName>
    </submittedName>
</protein>
<dbReference type="GO" id="GO:0043240">
    <property type="term" value="C:Fanconi anaemia nuclear complex"/>
    <property type="evidence" value="ECO:0007669"/>
    <property type="project" value="InterPro"/>
</dbReference>
<dbReference type="PANTHER" id="PTHR13206">
    <property type="entry name" value="UBIQUITIN LIGASE PROTEIN PHF9 FANCONI ANEMIA GROUP L PROTEIN"/>
    <property type="match status" value="1"/>
</dbReference>
<accession>A0A9Q1CFP5</accession>
<dbReference type="SMART" id="SM01197">
    <property type="entry name" value="FANCL_C"/>
    <property type="match status" value="1"/>
</dbReference>
<evidence type="ECO:0000313" key="3">
    <source>
        <dbReference type="EMBL" id="KAJ8044377.1"/>
    </source>
</evidence>
<dbReference type="Pfam" id="PF18891">
    <property type="entry name" value="FANCL_d3"/>
    <property type="match status" value="1"/>
</dbReference>
<dbReference type="CDD" id="cd23832">
    <property type="entry name" value="DRWD-C_FANCL"/>
    <property type="match status" value="1"/>
</dbReference>
<dbReference type="Proteomes" id="UP001152320">
    <property type="component" value="Chromosome 3"/>
</dbReference>
<evidence type="ECO:0000259" key="2">
    <source>
        <dbReference type="Pfam" id="PF18891"/>
    </source>
</evidence>
<dbReference type="CDD" id="cd16490">
    <property type="entry name" value="RING-CH-C4HC3_FANCL"/>
    <property type="match status" value="1"/>
</dbReference>
<dbReference type="GO" id="GO:0036297">
    <property type="term" value="P:interstrand cross-link repair"/>
    <property type="evidence" value="ECO:0007669"/>
    <property type="project" value="InterPro"/>
</dbReference>